<reference evidence="1" key="1">
    <citation type="submission" date="2020-04" db="EMBL/GenBank/DDBJ databases">
        <authorList>
            <person name="Alioto T."/>
            <person name="Alioto T."/>
            <person name="Gomez Garrido J."/>
        </authorList>
    </citation>
    <scope>NUCLEOTIDE SEQUENCE</scope>
    <source>
        <strain evidence="1">A484AB</strain>
    </source>
</reference>
<proteinExistence type="predicted"/>
<keyword evidence="2" id="KW-1185">Reference proteome</keyword>
<dbReference type="Pfam" id="PF05049">
    <property type="entry name" value="IIGP"/>
    <property type="match status" value="1"/>
</dbReference>
<dbReference type="GO" id="GO:0016020">
    <property type="term" value="C:membrane"/>
    <property type="evidence" value="ECO:0007669"/>
    <property type="project" value="InterPro"/>
</dbReference>
<feature type="non-terminal residue" evidence="1">
    <location>
        <position position="333"/>
    </location>
</feature>
<name>A0A7D9K1R6_PARCT</name>
<dbReference type="Gene3D" id="3.40.50.300">
    <property type="entry name" value="P-loop containing nucleotide triphosphate hydrolases"/>
    <property type="match status" value="1"/>
</dbReference>
<dbReference type="PANTHER" id="PTHR32341">
    <property type="entry name" value="INTERFERON-INDUCIBLE GTPASE"/>
    <property type="match status" value="1"/>
</dbReference>
<organism evidence="1 2">
    <name type="scientific">Paramuricea clavata</name>
    <name type="common">Red gorgonian</name>
    <name type="synonym">Violescent sea-whip</name>
    <dbReference type="NCBI Taxonomy" id="317549"/>
    <lineage>
        <taxon>Eukaryota</taxon>
        <taxon>Metazoa</taxon>
        <taxon>Cnidaria</taxon>
        <taxon>Anthozoa</taxon>
        <taxon>Octocorallia</taxon>
        <taxon>Malacalcyonacea</taxon>
        <taxon>Plexauridae</taxon>
        <taxon>Paramuricea</taxon>
    </lineage>
</organism>
<protein>
    <submittedName>
        <fullName evidence="1">Interferon-inducible GTPase 5-like</fullName>
    </submittedName>
</protein>
<dbReference type="GO" id="GO:0005525">
    <property type="term" value="F:GTP binding"/>
    <property type="evidence" value="ECO:0007669"/>
    <property type="project" value="InterPro"/>
</dbReference>
<evidence type="ECO:0000313" key="2">
    <source>
        <dbReference type="Proteomes" id="UP001152795"/>
    </source>
</evidence>
<dbReference type="EMBL" id="CACRXK020024629">
    <property type="protein sequence ID" value="CAB4038819.1"/>
    <property type="molecule type" value="Genomic_DNA"/>
</dbReference>
<accession>A0A7D9K1R6</accession>
<dbReference type="PANTHER" id="PTHR32341:SF10">
    <property type="entry name" value="INTERFERON-INDUCIBLE GTPASE 5"/>
    <property type="match status" value="1"/>
</dbReference>
<dbReference type="Proteomes" id="UP001152795">
    <property type="component" value="Unassembled WGS sequence"/>
</dbReference>
<dbReference type="InterPro" id="IPR027417">
    <property type="entry name" value="P-loop_NTPase"/>
</dbReference>
<dbReference type="OrthoDB" id="422720at2759"/>
<comment type="caution">
    <text evidence="1">The sequence shown here is derived from an EMBL/GenBank/DDBJ whole genome shotgun (WGS) entry which is preliminary data.</text>
</comment>
<evidence type="ECO:0000313" key="1">
    <source>
        <dbReference type="EMBL" id="CAB4038819.1"/>
    </source>
</evidence>
<dbReference type="InterPro" id="IPR051515">
    <property type="entry name" value="IRG"/>
</dbReference>
<sequence>MTDVKETTTKAAMYPHPTNSKITFWDLPGIGMCVPDVRLIINTPIESGKGGDSGYDNGGYDNGGDYGNGHESGNGADCSNGIMVVTKIRNSKILEKVVLFGTHHDRCGRPKRIVQKKAFNPEATLNDIRKDCLKSFGANEEVVFLISNHHPAKWDFARLTQAILDVLPHDQKESLTLTIDVLTSHSKDILNRKVEILRGRIWMVAAVSAAAAVIPLPGLSIVVDFRLLTYVVDFYKSQLSLPEEASYEFQKMSKENKEIILKFYFTNAVELAKIFTLVAFNSAAEEAARFIPFVGSAIAGSISFSSTYYFLSHCLSELEKTASNLLDETNTKV</sequence>
<dbReference type="AlphaFoldDB" id="A0A7D9K1R6"/>
<dbReference type="InterPro" id="IPR007743">
    <property type="entry name" value="Immunity-related_GTPase-like"/>
</dbReference>
<gene>
    <name evidence="1" type="ORF">PACLA_8A085199</name>
</gene>